<evidence type="ECO:0000313" key="4">
    <source>
        <dbReference type="EMBL" id="XCB24658.1"/>
    </source>
</evidence>
<dbReference type="Pfam" id="PF02661">
    <property type="entry name" value="Fic"/>
    <property type="match status" value="1"/>
</dbReference>
<name>A0AAU7Z6X9_9BACT</name>
<dbReference type="InterPro" id="IPR036597">
    <property type="entry name" value="Fido-like_dom_sf"/>
</dbReference>
<dbReference type="GO" id="GO:0005524">
    <property type="term" value="F:ATP binding"/>
    <property type="evidence" value="ECO:0007669"/>
    <property type="project" value="UniProtKB-KW"/>
</dbReference>
<feature type="domain" description="Fido" evidence="3">
    <location>
        <begin position="1"/>
        <end position="135"/>
    </location>
</feature>
<feature type="binding site" evidence="2">
    <location>
        <begin position="69"/>
        <end position="76"/>
    </location>
    <ligand>
        <name>ATP</name>
        <dbReference type="ChEBI" id="CHEBI:30616"/>
    </ligand>
</feature>
<dbReference type="AlphaFoldDB" id="A0AAU7Z6X9"/>
<sequence>MGLSGYAGNWRPSGIEIQGSGHTPPDPFRIPEMIEELCDYVNERWNEKSPLHLASYVMWRLNWIHPFTDGNGRTSRAASYLILCVKLGYLLPGKLTIPEQISADKRPYYKALEEADIAWREGKIDLTAMKELLGSMLAAQLVAVHEDSKLGGE</sequence>
<evidence type="ECO:0000256" key="2">
    <source>
        <dbReference type="PIRSR" id="PIRSR640198-2"/>
    </source>
</evidence>
<dbReference type="Gene3D" id="1.10.3290.10">
    <property type="entry name" value="Fido-like domain"/>
    <property type="match status" value="1"/>
</dbReference>
<dbReference type="SUPFAM" id="SSF140931">
    <property type="entry name" value="Fic-like"/>
    <property type="match status" value="1"/>
</dbReference>
<reference evidence="4" key="2">
    <citation type="journal article" date="2024" name="Environ. Microbiol.">
        <title>Genome analysis and description of Tunturibacter gen. nov. expands the diversity of Terriglobia in tundra soils.</title>
        <authorList>
            <person name="Messyasz A."/>
            <person name="Mannisto M.K."/>
            <person name="Kerkhof L.J."/>
            <person name="Haggblom M.M."/>
        </authorList>
    </citation>
    <scope>NUCLEOTIDE SEQUENCE</scope>
    <source>
        <strain evidence="4">M8UP39</strain>
    </source>
</reference>
<dbReference type="PANTHER" id="PTHR13504:SF38">
    <property type="entry name" value="FIDO DOMAIN-CONTAINING PROTEIN"/>
    <property type="match status" value="1"/>
</dbReference>
<dbReference type="EMBL" id="CP132938">
    <property type="protein sequence ID" value="XCB24658.1"/>
    <property type="molecule type" value="Genomic_DNA"/>
</dbReference>
<dbReference type="RefSeq" id="WP_257025538.1">
    <property type="nucleotide sequence ID" value="NZ_CP132935.1"/>
</dbReference>
<organism evidence="4">
    <name type="scientific">Tunturiibacter gelidiferens</name>
    <dbReference type="NCBI Taxonomy" id="3069689"/>
    <lineage>
        <taxon>Bacteria</taxon>
        <taxon>Pseudomonadati</taxon>
        <taxon>Acidobacteriota</taxon>
        <taxon>Terriglobia</taxon>
        <taxon>Terriglobales</taxon>
        <taxon>Acidobacteriaceae</taxon>
        <taxon>Tunturiibacter</taxon>
    </lineage>
</organism>
<accession>A0AAU7Z6X9</accession>
<protein>
    <submittedName>
        <fullName evidence="4">Fic family protein</fullName>
    </submittedName>
</protein>
<feature type="active site" evidence="1">
    <location>
        <position position="65"/>
    </location>
</feature>
<evidence type="ECO:0000256" key="1">
    <source>
        <dbReference type="PIRSR" id="PIRSR640198-1"/>
    </source>
</evidence>
<keyword evidence="2" id="KW-0547">Nucleotide-binding</keyword>
<proteinExistence type="predicted"/>
<feature type="binding site" evidence="2">
    <location>
        <begin position="108"/>
        <end position="109"/>
    </location>
    <ligand>
        <name>ATP</name>
        <dbReference type="ChEBI" id="CHEBI:30616"/>
    </ligand>
</feature>
<reference evidence="4" key="1">
    <citation type="submission" date="2023-08" db="EMBL/GenBank/DDBJ databases">
        <authorList>
            <person name="Messyasz A."/>
            <person name="Mannisto M.K."/>
            <person name="Kerkhof L.J."/>
            <person name="Haggblom M."/>
        </authorList>
    </citation>
    <scope>NUCLEOTIDE SEQUENCE</scope>
    <source>
        <strain evidence="4">M8UP39</strain>
    </source>
</reference>
<dbReference type="InterPro" id="IPR040198">
    <property type="entry name" value="Fido_containing"/>
</dbReference>
<dbReference type="PANTHER" id="PTHR13504">
    <property type="entry name" value="FIDO DOMAIN-CONTAINING PROTEIN DDB_G0283145"/>
    <property type="match status" value="1"/>
</dbReference>
<dbReference type="KEGG" id="tgi:RBB81_03920"/>
<dbReference type="InterPro" id="IPR003812">
    <property type="entry name" value="Fido"/>
</dbReference>
<keyword evidence="2" id="KW-0067">ATP-binding</keyword>
<gene>
    <name evidence="4" type="ORF">RBB81_03920</name>
</gene>
<dbReference type="PROSITE" id="PS51459">
    <property type="entry name" value="FIDO"/>
    <property type="match status" value="1"/>
</dbReference>
<evidence type="ECO:0000259" key="3">
    <source>
        <dbReference type="PROSITE" id="PS51459"/>
    </source>
</evidence>